<evidence type="ECO:0000256" key="5">
    <source>
        <dbReference type="ARBA" id="ARBA00022679"/>
    </source>
</evidence>
<dbReference type="AlphaFoldDB" id="A0A433X2S2"/>
<dbReference type="EC" id="2.7.13.3" evidence="3"/>
<dbReference type="InterPro" id="IPR050428">
    <property type="entry name" value="TCS_sensor_his_kinase"/>
</dbReference>
<organism evidence="12 13">
    <name type="scientific">Arsenicitalea aurantiaca</name>
    <dbReference type="NCBI Taxonomy" id="1783274"/>
    <lineage>
        <taxon>Bacteria</taxon>
        <taxon>Pseudomonadati</taxon>
        <taxon>Pseudomonadota</taxon>
        <taxon>Alphaproteobacteria</taxon>
        <taxon>Hyphomicrobiales</taxon>
        <taxon>Devosiaceae</taxon>
        <taxon>Arsenicitalea</taxon>
    </lineage>
</organism>
<protein>
    <recommendedName>
        <fullName evidence="3">histidine kinase</fullName>
        <ecNumber evidence="3">2.7.13.3</ecNumber>
    </recommendedName>
</protein>
<dbReference type="CDD" id="cd00082">
    <property type="entry name" value="HisKA"/>
    <property type="match status" value="1"/>
</dbReference>
<evidence type="ECO:0000259" key="11">
    <source>
        <dbReference type="PROSITE" id="PS50109"/>
    </source>
</evidence>
<evidence type="ECO:0000256" key="2">
    <source>
        <dbReference type="ARBA" id="ARBA00004370"/>
    </source>
</evidence>
<evidence type="ECO:0000256" key="10">
    <source>
        <dbReference type="SAM" id="Phobius"/>
    </source>
</evidence>
<dbReference type="Proteomes" id="UP000281547">
    <property type="component" value="Unassembled WGS sequence"/>
</dbReference>
<keyword evidence="9 10" id="KW-0472">Membrane</keyword>
<accession>A0A433X2S2</accession>
<sequence length="495" mass="52924">MLDNRTSKTRRRLPLTTTLPLTIAAGVFVLMIAVTQFGLVVLQQRNAEALEDKAIVFVDALAGFVAGRIAEGPEAVEDVLEHALAYRSALQEEAIAVRWYSAEETPPALRQTAGSDDPRLRRALDAATATPPSGLGFTLDDDDARGLLTRIYRTGGDVFAISALFDARPVIEDNQTAATGATLIDLASALLAALGAFILTRRALRPLIGFAGRLASEDEAMQRAETAGSREVQQLEEALSIRRESEKARSRILERLAQGERDAVLARLAASLAHEVRNPLAGILNGLSTLRRFGDDPVVRGQTLDIVEKGLRSIERVADLTLSTYRRRSGLAILGADDILDLRLLIAPEARRKKLTIDWQVPPEIAVRVDADAVRQILLNLLLNACHASPEGGRVGVEVALEPGEVRFSVSDTGPGLPEDIRAFLTEGGQAPQSRGLGVWMISALVDDIGGRLNVGSHRGEGTTVTVILALGADAGAEGTALMPGAAAPDRREIP</sequence>
<feature type="domain" description="Histidine kinase" evidence="11">
    <location>
        <begin position="271"/>
        <end position="473"/>
    </location>
</feature>
<evidence type="ECO:0000313" key="13">
    <source>
        <dbReference type="Proteomes" id="UP000281547"/>
    </source>
</evidence>
<dbReference type="Gene3D" id="1.10.287.130">
    <property type="match status" value="1"/>
</dbReference>
<comment type="subcellular location">
    <subcellularLocation>
        <location evidence="2">Membrane</location>
    </subcellularLocation>
</comment>
<dbReference type="Pfam" id="PF00512">
    <property type="entry name" value="HisKA"/>
    <property type="match status" value="1"/>
</dbReference>
<dbReference type="InterPro" id="IPR036890">
    <property type="entry name" value="HATPase_C_sf"/>
</dbReference>
<dbReference type="EMBL" id="RZNJ01000008">
    <property type="protein sequence ID" value="RUT28352.1"/>
    <property type="molecule type" value="Genomic_DNA"/>
</dbReference>
<proteinExistence type="predicted"/>
<dbReference type="PANTHER" id="PTHR45436">
    <property type="entry name" value="SENSOR HISTIDINE KINASE YKOH"/>
    <property type="match status" value="1"/>
</dbReference>
<dbReference type="PROSITE" id="PS50109">
    <property type="entry name" value="HIS_KIN"/>
    <property type="match status" value="1"/>
</dbReference>
<keyword evidence="5" id="KW-0808">Transferase</keyword>
<dbReference type="Pfam" id="PF02518">
    <property type="entry name" value="HATPase_c"/>
    <property type="match status" value="1"/>
</dbReference>
<dbReference type="SUPFAM" id="SSF47384">
    <property type="entry name" value="Homodimeric domain of signal transducing histidine kinase"/>
    <property type="match status" value="1"/>
</dbReference>
<feature type="transmembrane region" description="Helical" evidence="10">
    <location>
        <begin position="21"/>
        <end position="42"/>
    </location>
</feature>
<evidence type="ECO:0000313" key="12">
    <source>
        <dbReference type="EMBL" id="RUT28352.1"/>
    </source>
</evidence>
<dbReference type="SUPFAM" id="SSF55874">
    <property type="entry name" value="ATPase domain of HSP90 chaperone/DNA topoisomerase II/histidine kinase"/>
    <property type="match status" value="1"/>
</dbReference>
<dbReference type="GO" id="GO:0000155">
    <property type="term" value="F:phosphorelay sensor kinase activity"/>
    <property type="evidence" value="ECO:0007669"/>
    <property type="project" value="InterPro"/>
</dbReference>
<comment type="caution">
    <text evidence="12">The sequence shown here is derived from an EMBL/GenBank/DDBJ whole genome shotgun (WGS) entry which is preliminary data.</text>
</comment>
<dbReference type="PANTHER" id="PTHR45436:SF5">
    <property type="entry name" value="SENSOR HISTIDINE KINASE TRCS"/>
    <property type="match status" value="1"/>
</dbReference>
<dbReference type="Gene3D" id="3.30.565.10">
    <property type="entry name" value="Histidine kinase-like ATPase, C-terminal domain"/>
    <property type="match status" value="1"/>
</dbReference>
<evidence type="ECO:0000256" key="1">
    <source>
        <dbReference type="ARBA" id="ARBA00000085"/>
    </source>
</evidence>
<dbReference type="InterPro" id="IPR036097">
    <property type="entry name" value="HisK_dim/P_sf"/>
</dbReference>
<evidence type="ECO:0000256" key="6">
    <source>
        <dbReference type="ARBA" id="ARBA00022692"/>
    </source>
</evidence>
<dbReference type="OrthoDB" id="7818322at2"/>
<evidence type="ECO:0000256" key="3">
    <source>
        <dbReference type="ARBA" id="ARBA00012438"/>
    </source>
</evidence>
<keyword evidence="4" id="KW-0597">Phosphoprotein</keyword>
<dbReference type="InterPro" id="IPR003661">
    <property type="entry name" value="HisK_dim/P_dom"/>
</dbReference>
<dbReference type="SMART" id="SM00388">
    <property type="entry name" value="HisKA"/>
    <property type="match status" value="1"/>
</dbReference>
<gene>
    <name evidence="12" type="ORF">EMQ25_17370</name>
</gene>
<keyword evidence="7 12" id="KW-0418">Kinase</keyword>
<keyword evidence="13" id="KW-1185">Reference proteome</keyword>
<keyword evidence="6 10" id="KW-0812">Transmembrane</keyword>
<comment type="catalytic activity">
    <reaction evidence="1">
        <text>ATP + protein L-histidine = ADP + protein N-phospho-L-histidine.</text>
        <dbReference type="EC" id="2.7.13.3"/>
    </reaction>
</comment>
<dbReference type="PRINTS" id="PR00344">
    <property type="entry name" value="BCTRLSENSOR"/>
</dbReference>
<dbReference type="SMART" id="SM00387">
    <property type="entry name" value="HATPase_c"/>
    <property type="match status" value="1"/>
</dbReference>
<dbReference type="InterPro" id="IPR003594">
    <property type="entry name" value="HATPase_dom"/>
</dbReference>
<name>A0A433X2S2_9HYPH</name>
<reference evidence="12 13" key="1">
    <citation type="journal article" date="2016" name="Int. J. Syst. Evol. Microbiol.">
        <title>Arsenicitalea aurantiaca gen. nov., sp. nov., a new member of the family Hyphomicrobiaceae, isolated from high-arsenic sediment.</title>
        <authorList>
            <person name="Mu Y."/>
            <person name="Zhou L."/>
            <person name="Zeng X.C."/>
            <person name="Liu L."/>
            <person name="Pan Y."/>
            <person name="Chen X."/>
            <person name="Wang J."/>
            <person name="Li S."/>
            <person name="Li W.J."/>
            <person name="Wang Y."/>
        </authorList>
    </citation>
    <scope>NUCLEOTIDE SEQUENCE [LARGE SCALE GENOMIC DNA]</scope>
    <source>
        <strain evidence="12 13">42-50</strain>
    </source>
</reference>
<dbReference type="InterPro" id="IPR005467">
    <property type="entry name" value="His_kinase_dom"/>
</dbReference>
<evidence type="ECO:0000256" key="4">
    <source>
        <dbReference type="ARBA" id="ARBA00022553"/>
    </source>
</evidence>
<evidence type="ECO:0000256" key="9">
    <source>
        <dbReference type="ARBA" id="ARBA00023136"/>
    </source>
</evidence>
<dbReference type="GO" id="GO:0005886">
    <property type="term" value="C:plasma membrane"/>
    <property type="evidence" value="ECO:0007669"/>
    <property type="project" value="TreeGrafter"/>
</dbReference>
<dbReference type="InterPro" id="IPR004358">
    <property type="entry name" value="Sig_transdc_His_kin-like_C"/>
</dbReference>
<evidence type="ECO:0000256" key="8">
    <source>
        <dbReference type="ARBA" id="ARBA00022989"/>
    </source>
</evidence>
<dbReference type="RefSeq" id="WP_127189877.1">
    <property type="nucleotide sequence ID" value="NZ_RZNJ01000008.1"/>
</dbReference>
<keyword evidence="8 10" id="KW-1133">Transmembrane helix</keyword>
<evidence type="ECO:0000256" key="7">
    <source>
        <dbReference type="ARBA" id="ARBA00022777"/>
    </source>
</evidence>